<evidence type="ECO:0000313" key="1">
    <source>
        <dbReference type="EMBL" id="MPN39287.1"/>
    </source>
</evidence>
<reference evidence="1" key="1">
    <citation type="submission" date="2019-08" db="EMBL/GenBank/DDBJ databases">
        <authorList>
            <person name="Kucharzyk K."/>
            <person name="Murdoch R.W."/>
            <person name="Higgins S."/>
            <person name="Loffler F."/>
        </authorList>
    </citation>
    <scope>NUCLEOTIDE SEQUENCE</scope>
</reference>
<organism evidence="1">
    <name type="scientific">bioreactor metagenome</name>
    <dbReference type="NCBI Taxonomy" id="1076179"/>
    <lineage>
        <taxon>unclassified sequences</taxon>
        <taxon>metagenomes</taxon>
        <taxon>ecological metagenomes</taxon>
    </lineage>
</organism>
<dbReference type="AlphaFoldDB" id="A0A645HJY0"/>
<dbReference type="EMBL" id="VSSQ01095010">
    <property type="protein sequence ID" value="MPN39287.1"/>
    <property type="molecule type" value="Genomic_DNA"/>
</dbReference>
<proteinExistence type="predicted"/>
<name>A0A645HJY0_9ZZZZ</name>
<accession>A0A645HJY0</accession>
<sequence length="98" mass="11407">MVNLNKQFIEKFFAEAKVMSKDGTIINDQDIYDYLNKYTKEDFFINTFQAADESSSNFYNSYLTNDSLGIAVEASYSMGSYVIYEDKLDNLKQFLKNK</sequence>
<comment type="caution">
    <text evidence="1">The sequence shown here is derived from an EMBL/GenBank/DDBJ whole genome shotgun (WGS) entry which is preliminary data.</text>
</comment>
<protein>
    <submittedName>
        <fullName evidence="1">Uncharacterized protein</fullName>
    </submittedName>
</protein>
<gene>
    <name evidence="1" type="ORF">SDC9_186815</name>
</gene>